<keyword evidence="3" id="KW-1185">Reference proteome</keyword>
<proteinExistence type="predicted"/>
<keyword evidence="1" id="KW-0472">Membrane</keyword>
<feature type="transmembrane region" description="Helical" evidence="1">
    <location>
        <begin position="6"/>
        <end position="25"/>
    </location>
</feature>
<evidence type="ECO:0000313" key="3">
    <source>
        <dbReference type="Proteomes" id="UP000255024"/>
    </source>
</evidence>
<dbReference type="Proteomes" id="UP000255024">
    <property type="component" value="Unassembled WGS sequence"/>
</dbReference>
<sequence>MEISELTLKLIILLTPGILATTIYKRLTIRHKEQSDFMFVVISIMFGMFSYLILQIFNYLISSINNFCSKSLVKFETIKTFSDLSNGNSIPYSEVILACVISIILGFSISKLDHSKLINTLARKWKISNKYGDENLYSYFLNSPDINWVYVRVIENSITYLGCVESFSETPDNKEIVLGQVTVYTYPDSKKMYEIDRIYLVFPKDKVIIEQANLK</sequence>
<dbReference type="RefSeq" id="WP_147279636.1">
    <property type="nucleotide sequence ID" value="NZ_CP068107.1"/>
</dbReference>
<reference evidence="2 3" key="1">
    <citation type="submission" date="2018-06" db="EMBL/GenBank/DDBJ databases">
        <authorList>
            <consortium name="Pathogen Informatics"/>
            <person name="Doyle S."/>
        </authorList>
    </citation>
    <scope>NUCLEOTIDE SEQUENCE [LARGE SCALE GENOMIC DNA]</scope>
    <source>
        <strain evidence="2 3">NCTC11179</strain>
    </source>
</reference>
<dbReference type="AlphaFoldDB" id="A0A378RMZ2"/>
<protein>
    <submittedName>
        <fullName evidence="2">Uncharacterized protein</fullName>
    </submittedName>
</protein>
<organism evidence="2 3">
    <name type="scientific">Myroides odoratus</name>
    <name type="common">Flavobacterium odoratum</name>
    <dbReference type="NCBI Taxonomy" id="256"/>
    <lineage>
        <taxon>Bacteria</taxon>
        <taxon>Pseudomonadati</taxon>
        <taxon>Bacteroidota</taxon>
        <taxon>Flavobacteriia</taxon>
        <taxon>Flavobacteriales</taxon>
        <taxon>Flavobacteriaceae</taxon>
        <taxon>Myroides</taxon>
    </lineage>
</organism>
<name>A0A378RMZ2_MYROD</name>
<dbReference type="EMBL" id="UGQL01000001">
    <property type="protein sequence ID" value="STZ28344.1"/>
    <property type="molecule type" value="Genomic_DNA"/>
</dbReference>
<keyword evidence="1" id="KW-1133">Transmembrane helix</keyword>
<feature type="transmembrane region" description="Helical" evidence="1">
    <location>
        <begin position="90"/>
        <end position="109"/>
    </location>
</feature>
<feature type="transmembrane region" description="Helical" evidence="1">
    <location>
        <begin position="37"/>
        <end position="61"/>
    </location>
</feature>
<evidence type="ECO:0000256" key="1">
    <source>
        <dbReference type="SAM" id="Phobius"/>
    </source>
</evidence>
<accession>A0A378RMZ2</accession>
<keyword evidence="1" id="KW-0812">Transmembrane</keyword>
<gene>
    <name evidence="2" type="ORF">NCTC11179_01888</name>
</gene>
<evidence type="ECO:0000313" key="2">
    <source>
        <dbReference type="EMBL" id="STZ28344.1"/>
    </source>
</evidence>